<proteinExistence type="predicted"/>
<evidence type="ECO:0000313" key="2">
    <source>
        <dbReference type="Proteomes" id="UP000008983"/>
    </source>
</evidence>
<protein>
    <submittedName>
        <fullName evidence="1">Uncharacterized protein</fullName>
    </submittedName>
</protein>
<dbReference type="AlphaFoldDB" id="G0R1K3"/>
<dbReference type="OrthoDB" id="286277at2759"/>
<accession>G0R1K3</accession>
<reference evidence="1 2" key="1">
    <citation type="submission" date="2011-07" db="EMBL/GenBank/DDBJ databases">
        <authorList>
            <person name="Coyne R."/>
            <person name="Brami D."/>
            <person name="Johnson J."/>
            <person name="Hostetler J."/>
            <person name="Hannick L."/>
            <person name="Clark T."/>
            <person name="Cassidy-Hanley D."/>
            <person name="Inman J."/>
        </authorList>
    </citation>
    <scope>NUCLEOTIDE SEQUENCE [LARGE SCALE GENOMIC DNA]</scope>
    <source>
        <strain evidence="1 2">G5</strain>
    </source>
</reference>
<sequence>MGSKQYIYIYYFFQFIQEYPQPLIPILPDCHRLFYKLQLFYKQENKAESIYLNPLHSCFGDMSKTLINLQIYGINYWKTPLNQNIQLMEDITKLINAEMIAENYLEIHQKGISLIFFSKSLVQYMKVMRRSGRTCYKKTKILPQRQFPYLLFLSKFKKCINGNYKRKKGRKNQEFRVKNYLF</sequence>
<gene>
    <name evidence="1" type="ORF">IMG5_171060</name>
</gene>
<dbReference type="Proteomes" id="UP000008983">
    <property type="component" value="Unassembled WGS sequence"/>
</dbReference>
<name>G0R1K3_ICHMU</name>
<dbReference type="EMBL" id="GL984221">
    <property type="protein sequence ID" value="EGR28652.1"/>
    <property type="molecule type" value="Genomic_DNA"/>
</dbReference>
<dbReference type="RefSeq" id="XP_004029888.1">
    <property type="nucleotide sequence ID" value="XM_004029840.1"/>
</dbReference>
<evidence type="ECO:0000313" key="1">
    <source>
        <dbReference type="EMBL" id="EGR28652.1"/>
    </source>
</evidence>
<organism evidence="1 2">
    <name type="scientific">Ichthyophthirius multifiliis</name>
    <name type="common">White spot disease agent</name>
    <name type="synonym">Ich</name>
    <dbReference type="NCBI Taxonomy" id="5932"/>
    <lineage>
        <taxon>Eukaryota</taxon>
        <taxon>Sar</taxon>
        <taxon>Alveolata</taxon>
        <taxon>Ciliophora</taxon>
        <taxon>Intramacronucleata</taxon>
        <taxon>Oligohymenophorea</taxon>
        <taxon>Hymenostomatida</taxon>
        <taxon>Ophryoglenina</taxon>
        <taxon>Ichthyophthirius</taxon>
    </lineage>
</organism>
<dbReference type="InParanoid" id="G0R1K3"/>
<dbReference type="GeneID" id="14904732"/>
<keyword evidence="2" id="KW-1185">Reference proteome</keyword>